<evidence type="ECO:0000259" key="5">
    <source>
        <dbReference type="PROSITE" id="PS50075"/>
    </source>
</evidence>
<dbReference type="Gene3D" id="3.30.559.10">
    <property type="entry name" value="Chloramphenicol acetyltransferase-like domain"/>
    <property type="match status" value="1"/>
</dbReference>
<feature type="domain" description="Carrier" evidence="5">
    <location>
        <begin position="641"/>
        <end position="716"/>
    </location>
</feature>
<comment type="caution">
    <text evidence="6">The sequence shown here is derived from an EMBL/GenBank/DDBJ whole genome shotgun (WGS) entry which is preliminary data.</text>
</comment>
<gene>
    <name evidence="6" type="ORF">M2283_009490</name>
</gene>
<dbReference type="PROSITE" id="PS50075">
    <property type="entry name" value="CARRIER"/>
    <property type="match status" value="2"/>
</dbReference>
<dbReference type="Pfam" id="PF00668">
    <property type="entry name" value="Condensation"/>
    <property type="match status" value="1"/>
</dbReference>
<evidence type="ECO:0000256" key="1">
    <source>
        <dbReference type="ARBA" id="ARBA00001957"/>
    </source>
</evidence>
<evidence type="ECO:0000256" key="2">
    <source>
        <dbReference type="ARBA" id="ARBA00022450"/>
    </source>
</evidence>
<dbReference type="Gene3D" id="3.40.50.1820">
    <property type="entry name" value="alpha/beta hydrolase"/>
    <property type="match status" value="1"/>
</dbReference>
<keyword evidence="7" id="KW-1185">Reference proteome</keyword>
<keyword evidence="3" id="KW-0597">Phosphoprotein</keyword>
<feature type="domain" description="Carrier" evidence="5">
    <location>
        <begin position="100"/>
        <end position="174"/>
    </location>
</feature>
<dbReference type="InterPro" id="IPR001242">
    <property type="entry name" value="Condensation_dom"/>
</dbReference>
<dbReference type="SUPFAM" id="SSF47336">
    <property type="entry name" value="ACP-like"/>
    <property type="match status" value="2"/>
</dbReference>
<comment type="cofactor">
    <cofactor evidence="1">
        <name>pantetheine 4'-phosphate</name>
        <dbReference type="ChEBI" id="CHEBI:47942"/>
    </cofactor>
</comment>
<dbReference type="EMBL" id="JARXVH010000029">
    <property type="protein sequence ID" value="MDH6222143.1"/>
    <property type="molecule type" value="Genomic_DNA"/>
</dbReference>
<dbReference type="Pfam" id="PF00550">
    <property type="entry name" value="PP-binding"/>
    <property type="match status" value="2"/>
</dbReference>
<dbReference type="InterPro" id="IPR029058">
    <property type="entry name" value="AB_hydrolase_fold"/>
</dbReference>
<reference evidence="6 7" key="1">
    <citation type="submission" date="2023-04" db="EMBL/GenBank/DDBJ databases">
        <title>Forest soil microbial communities from Buena Vista Peninsula, Colon Province, Panama.</title>
        <authorList>
            <person name="Bouskill N."/>
        </authorList>
    </citation>
    <scope>NUCLEOTIDE SEQUENCE [LARGE SCALE GENOMIC DNA]</scope>
    <source>
        <strain evidence="6 7">GGS1</strain>
    </source>
</reference>
<dbReference type="InterPro" id="IPR023213">
    <property type="entry name" value="CAT-like_dom_sf"/>
</dbReference>
<dbReference type="InterPro" id="IPR036736">
    <property type="entry name" value="ACP-like_sf"/>
</dbReference>
<dbReference type="InterPro" id="IPR020806">
    <property type="entry name" value="PKS_PP-bd"/>
</dbReference>
<dbReference type="InterPro" id="IPR006162">
    <property type="entry name" value="Ppantetheine_attach_site"/>
</dbReference>
<organism evidence="6 7">
    <name type="scientific">Streptomyces pseudovenezuelae</name>
    <dbReference type="NCBI Taxonomy" id="67350"/>
    <lineage>
        <taxon>Bacteria</taxon>
        <taxon>Bacillati</taxon>
        <taxon>Actinomycetota</taxon>
        <taxon>Actinomycetes</taxon>
        <taxon>Kitasatosporales</taxon>
        <taxon>Streptomycetaceae</taxon>
        <taxon>Streptomyces</taxon>
        <taxon>Streptomyces aurantiacus group</taxon>
    </lineage>
</organism>
<protein>
    <submittedName>
        <fullName evidence="6">Acyl carrier protein</fullName>
    </submittedName>
</protein>
<keyword evidence="2" id="KW-0596">Phosphopantetheine</keyword>
<dbReference type="PANTHER" id="PTHR45527:SF1">
    <property type="entry name" value="FATTY ACID SYNTHASE"/>
    <property type="match status" value="1"/>
</dbReference>
<evidence type="ECO:0000313" key="6">
    <source>
        <dbReference type="EMBL" id="MDH6222143.1"/>
    </source>
</evidence>
<dbReference type="SUPFAM" id="SSF52777">
    <property type="entry name" value="CoA-dependent acyltransferases"/>
    <property type="match status" value="2"/>
</dbReference>
<name>A0ABT6M0P4_9ACTN</name>
<feature type="region of interest" description="Disordered" evidence="4">
    <location>
        <begin position="1"/>
        <end position="24"/>
    </location>
</feature>
<dbReference type="PROSITE" id="PS00012">
    <property type="entry name" value="PHOSPHOPANTETHEINE"/>
    <property type="match status" value="1"/>
</dbReference>
<accession>A0ABT6M0P4</accession>
<dbReference type="Gene3D" id="1.10.1200.10">
    <property type="entry name" value="ACP-like"/>
    <property type="match status" value="1"/>
</dbReference>
<dbReference type="PANTHER" id="PTHR45527">
    <property type="entry name" value="NONRIBOSOMAL PEPTIDE SYNTHETASE"/>
    <property type="match status" value="1"/>
</dbReference>
<evidence type="ECO:0000256" key="3">
    <source>
        <dbReference type="ARBA" id="ARBA00022553"/>
    </source>
</evidence>
<evidence type="ECO:0000313" key="7">
    <source>
        <dbReference type="Proteomes" id="UP001160499"/>
    </source>
</evidence>
<dbReference type="RefSeq" id="WP_280882788.1">
    <property type="nucleotide sequence ID" value="NZ_JARXVH010000029.1"/>
</dbReference>
<dbReference type="Gene3D" id="3.30.559.30">
    <property type="entry name" value="Nonribosomal peptide synthetase, condensation domain"/>
    <property type="match status" value="1"/>
</dbReference>
<dbReference type="InterPro" id="IPR009081">
    <property type="entry name" value="PP-bd_ACP"/>
</dbReference>
<dbReference type="Proteomes" id="UP001160499">
    <property type="component" value="Unassembled WGS sequence"/>
</dbReference>
<proteinExistence type="predicted"/>
<feature type="region of interest" description="Disordered" evidence="4">
    <location>
        <begin position="65"/>
        <end position="103"/>
    </location>
</feature>
<dbReference type="SMART" id="SM00823">
    <property type="entry name" value="PKS_PP"/>
    <property type="match status" value="2"/>
</dbReference>
<sequence length="727" mass="75457">MTHGLRNVPDAGPSGPRGHGAPALSAHVEPAEAATGGDVTTAELSGYPKEVLPHHLEPAALPAVDRLPLTGGGEPDRTSLPPVPATAGAPARDHIASAGGEGGGTARRIAALMSDVLGHPVGPLDRFDLLGGDSLAAARVVALVRTETTADVSLADFIAEPTAAALARQVETAGTRRWPTVSRMQGDGTVQLTDMQRQLWALRQVSSFPGVTTEAFRVGIDGSADTAAVRAALDGFVARHEALRTLIRENADGPYGVVAPAAPVPLTEHDVRELSAAERDSVVQQAAQQAFDPARDVPLMRAALLRTGPDRAELAIAVDHLAFDGWSSGIFVNELAATLDGSAHLLPEPQVQPGDVARYEQELFAVTARADRAFWQSELEGAVPPYALSPAPRTAVPGHRGARVVRPLEPALAKALRVFGDSAGSSPAAVCLAALHVVIARWTGQPDVVVGVPAARRDLAALERVVAPLLTMLPVRIRSTPDMTFQSLTAVAALASGRALGHADLPAAQIADAALAAGVSRPYGVALTPVVLSLRPAGAPVRATGEKVEIRSLGGLDGGAAQNEATFLVNETAFSTEIQLCYNTERFDETTATTLLDGFVGVLTEGVAAPGTACGDLAVPEPPAAVPVGEEPSAPSRPHREPATVIEEFLAGSWCDLLGVERVAASDSFFDLGGTSLAAMRLTSEVWEALGVELSVRTVFELPVLSDLAEVVEQRALAALDQEDSAR</sequence>
<evidence type="ECO:0000256" key="4">
    <source>
        <dbReference type="SAM" id="MobiDB-lite"/>
    </source>
</evidence>